<gene>
    <name evidence="2" type="ORF">Lokhon_01904</name>
</gene>
<organism evidence="2 3">
    <name type="scientific">Limimaricola hongkongensis DSM 17492</name>
    <dbReference type="NCBI Taxonomy" id="1122180"/>
    <lineage>
        <taxon>Bacteria</taxon>
        <taxon>Pseudomonadati</taxon>
        <taxon>Pseudomonadota</taxon>
        <taxon>Alphaproteobacteria</taxon>
        <taxon>Rhodobacterales</taxon>
        <taxon>Paracoccaceae</taxon>
        <taxon>Limimaricola</taxon>
    </lineage>
</organism>
<accession>A0A017HDF8</accession>
<keyword evidence="1" id="KW-0812">Transmembrane</keyword>
<dbReference type="HOGENOM" id="CLU_217649_0_0_5"/>
<name>A0A017HDF8_9RHOB</name>
<dbReference type="STRING" id="1122180.Lokhon_01904"/>
<keyword evidence="3" id="KW-1185">Reference proteome</keyword>
<dbReference type="eggNOG" id="ENOG50312ZE">
    <property type="taxonomic scope" value="Bacteria"/>
</dbReference>
<keyword evidence="1" id="KW-0472">Membrane</keyword>
<evidence type="ECO:0000256" key="1">
    <source>
        <dbReference type="SAM" id="Phobius"/>
    </source>
</evidence>
<comment type="caution">
    <text evidence="2">The sequence shown here is derived from an EMBL/GenBank/DDBJ whole genome shotgun (WGS) entry which is preliminary data.</text>
</comment>
<dbReference type="AlphaFoldDB" id="A0A017HDF8"/>
<sequence>MARELKLVVHRSRDTLVADALGAASLAVLLIVGLWLPGLI</sequence>
<dbReference type="RefSeq" id="WP_017928608.1">
    <property type="nucleotide sequence ID" value="NZ_KB822998.1"/>
</dbReference>
<feature type="transmembrane region" description="Helical" evidence="1">
    <location>
        <begin position="16"/>
        <end position="36"/>
    </location>
</feature>
<reference evidence="2 3" key="1">
    <citation type="submission" date="2013-03" db="EMBL/GenBank/DDBJ databases">
        <authorList>
            <person name="Fiebig A."/>
            <person name="Goeker M."/>
            <person name="Klenk H.-P.P."/>
        </authorList>
    </citation>
    <scope>NUCLEOTIDE SEQUENCE [LARGE SCALE GENOMIC DNA]</scope>
    <source>
        <strain evidence="2 3">DSM 17492</strain>
    </source>
</reference>
<dbReference type="PATRIC" id="fig|1122180.6.peg.1892"/>
<keyword evidence="1" id="KW-1133">Transmembrane helix</keyword>
<evidence type="ECO:0000313" key="2">
    <source>
        <dbReference type="EMBL" id="EYD71834.1"/>
    </source>
</evidence>
<dbReference type="Proteomes" id="UP000025047">
    <property type="component" value="Unassembled WGS sequence"/>
</dbReference>
<evidence type="ECO:0000313" key="3">
    <source>
        <dbReference type="Proteomes" id="UP000025047"/>
    </source>
</evidence>
<protein>
    <submittedName>
        <fullName evidence="2">Uncharacterized protein</fullName>
    </submittedName>
</protein>
<proteinExistence type="predicted"/>
<dbReference type="EMBL" id="APGJ01000006">
    <property type="protein sequence ID" value="EYD71834.1"/>
    <property type="molecule type" value="Genomic_DNA"/>
</dbReference>